<keyword evidence="1" id="KW-0808">Transferase</keyword>
<evidence type="ECO:0000256" key="3">
    <source>
        <dbReference type="ARBA" id="ARBA00023012"/>
    </source>
</evidence>
<organism evidence="7 8">
    <name type="scientific">Aquipuribacter nitratireducens</name>
    <dbReference type="NCBI Taxonomy" id="650104"/>
    <lineage>
        <taxon>Bacteria</taxon>
        <taxon>Bacillati</taxon>
        <taxon>Actinomycetota</taxon>
        <taxon>Actinomycetes</taxon>
        <taxon>Micrococcales</taxon>
        <taxon>Intrasporangiaceae</taxon>
        <taxon>Aquipuribacter</taxon>
    </lineage>
</organism>
<dbReference type="GO" id="GO:0016301">
    <property type="term" value="F:kinase activity"/>
    <property type="evidence" value="ECO:0007669"/>
    <property type="project" value="UniProtKB-KW"/>
</dbReference>
<dbReference type="PANTHER" id="PTHR24421:SF63">
    <property type="entry name" value="SENSOR HISTIDINE KINASE DESK"/>
    <property type="match status" value="1"/>
</dbReference>
<feature type="region of interest" description="Disordered" evidence="4">
    <location>
        <begin position="359"/>
        <end position="378"/>
    </location>
</feature>
<keyword evidence="3" id="KW-0902">Two-component regulatory system</keyword>
<dbReference type="Pfam" id="PF07730">
    <property type="entry name" value="HisKA_3"/>
    <property type="match status" value="1"/>
</dbReference>
<accession>A0ABW0GSW9</accession>
<feature type="transmembrane region" description="Helical" evidence="5">
    <location>
        <begin position="132"/>
        <end position="151"/>
    </location>
</feature>
<sequence>MSDDDEPRGARYVRYLWLAYLGSLVFQPAFDPDAGPLDWVLVGVLVALFLPLYLAVTRPRSDRAVLVLAGAMALLGLVGSLVNSGASVFVIYAAAAVAYLEPVRRALTAIGGLLGVLLLMLVVSPAPMPWRFLALAPAFVFTVVVGAVNVVDAERGRTRRRLRRADAEIERLAALAERERIGRDLHDLLGHTLSVVVVKVELAGRLVPLDAERAAAEVHDIEQIAREALGEVRTAVAGYRAGGLDAELARAHRALTAAGVDVDVDVELPALPAAHESVLALAVRECVTNVVRHAAATAARIDGALDGGTAVLEVTDDGRGADGPEGAGLTGMRERVSALGGAVDVTVADGTRVRVELPLAASPPVPRTPTGPAAAVEP</sequence>
<feature type="transmembrane region" description="Helical" evidence="5">
    <location>
        <begin position="107"/>
        <end position="126"/>
    </location>
</feature>
<evidence type="ECO:0000256" key="2">
    <source>
        <dbReference type="ARBA" id="ARBA00022777"/>
    </source>
</evidence>
<comment type="caution">
    <text evidence="7">The sequence shown here is derived from an EMBL/GenBank/DDBJ whole genome shotgun (WGS) entry which is preliminary data.</text>
</comment>
<keyword evidence="5" id="KW-0812">Transmembrane</keyword>
<dbReference type="RefSeq" id="WP_340271699.1">
    <property type="nucleotide sequence ID" value="NZ_JBBEOG010000014.1"/>
</dbReference>
<evidence type="ECO:0000313" key="7">
    <source>
        <dbReference type="EMBL" id="MFC5382335.1"/>
    </source>
</evidence>
<keyword evidence="5" id="KW-1133">Transmembrane helix</keyword>
<feature type="domain" description="Histidine kinase/HSP90-like ATPase" evidence="6">
    <location>
        <begin position="274"/>
        <end position="361"/>
    </location>
</feature>
<name>A0ABW0GSW9_9MICO</name>
<proteinExistence type="predicted"/>
<keyword evidence="5" id="KW-0472">Membrane</keyword>
<dbReference type="InterPro" id="IPR011712">
    <property type="entry name" value="Sig_transdc_His_kin_sub3_dim/P"/>
</dbReference>
<dbReference type="PANTHER" id="PTHR24421">
    <property type="entry name" value="NITRATE/NITRITE SENSOR PROTEIN NARX-RELATED"/>
    <property type="match status" value="1"/>
</dbReference>
<evidence type="ECO:0000256" key="1">
    <source>
        <dbReference type="ARBA" id="ARBA00022679"/>
    </source>
</evidence>
<dbReference type="InterPro" id="IPR050482">
    <property type="entry name" value="Sensor_HK_TwoCompSys"/>
</dbReference>
<evidence type="ECO:0000256" key="5">
    <source>
        <dbReference type="SAM" id="Phobius"/>
    </source>
</evidence>
<dbReference type="InterPro" id="IPR036890">
    <property type="entry name" value="HATPase_C_sf"/>
</dbReference>
<keyword evidence="8" id="KW-1185">Reference proteome</keyword>
<dbReference type="SUPFAM" id="SSF55874">
    <property type="entry name" value="ATPase domain of HSP90 chaperone/DNA topoisomerase II/histidine kinase"/>
    <property type="match status" value="1"/>
</dbReference>
<protein>
    <submittedName>
        <fullName evidence="7">Sensor histidine kinase</fullName>
    </submittedName>
</protein>
<dbReference type="SMART" id="SM00387">
    <property type="entry name" value="HATPase_c"/>
    <property type="match status" value="1"/>
</dbReference>
<evidence type="ECO:0000313" key="8">
    <source>
        <dbReference type="Proteomes" id="UP001596122"/>
    </source>
</evidence>
<reference evidence="8" key="1">
    <citation type="journal article" date="2019" name="Int. J. Syst. Evol. Microbiol.">
        <title>The Global Catalogue of Microorganisms (GCM) 10K type strain sequencing project: providing services to taxonomists for standard genome sequencing and annotation.</title>
        <authorList>
            <consortium name="The Broad Institute Genomics Platform"/>
            <consortium name="The Broad Institute Genome Sequencing Center for Infectious Disease"/>
            <person name="Wu L."/>
            <person name="Ma J."/>
        </authorList>
    </citation>
    <scope>NUCLEOTIDE SEQUENCE [LARGE SCALE GENOMIC DNA]</scope>
    <source>
        <strain evidence="8">CCUG 43114</strain>
    </source>
</reference>
<dbReference type="EMBL" id="JBHSLD010000024">
    <property type="protein sequence ID" value="MFC5382335.1"/>
    <property type="molecule type" value="Genomic_DNA"/>
</dbReference>
<evidence type="ECO:0000259" key="6">
    <source>
        <dbReference type="SMART" id="SM00387"/>
    </source>
</evidence>
<feature type="transmembrane region" description="Helical" evidence="5">
    <location>
        <begin position="12"/>
        <end position="30"/>
    </location>
</feature>
<dbReference type="Proteomes" id="UP001596122">
    <property type="component" value="Unassembled WGS sequence"/>
</dbReference>
<evidence type="ECO:0000256" key="4">
    <source>
        <dbReference type="SAM" id="MobiDB-lite"/>
    </source>
</evidence>
<dbReference type="InterPro" id="IPR003594">
    <property type="entry name" value="HATPase_dom"/>
</dbReference>
<feature type="transmembrane region" description="Helical" evidence="5">
    <location>
        <begin position="36"/>
        <end position="56"/>
    </location>
</feature>
<dbReference type="CDD" id="cd16917">
    <property type="entry name" value="HATPase_UhpB-NarQ-NarX-like"/>
    <property type="match status" value="1"/>
</dbReference>
<keyword evidence="2 7" id="KW-0418">Kinase</keyword>
<dbReference type="Gene3D" id="1.20.5.1930">
    <property type="match status" value="1"/>
</dbReference>
<dbReference type="Gene3D" id="3.30.565.10">
    <property type="entry name" value="Histidine kinase-like ATPase, C-terminal domain"/>
    <property type="match status" value="1"/>
</dbReference>
<gene>
    <name evidence="7" type="ORF">ACFPJ6_16340</name>
</gene>
<feature type="transmembrane region" description="Helical" evidence="5">
    <location>
        <begin position="63"/>
        <end position="79"/>
    </location>
</feature>
<dbReference type="Pfam" id="PF02518">
    <property type="entry name" value="HATPase_c"/>
    <property type="match status" value="1"/>
</dbReference>